<feature type="transmembrane region" description="Helical" evidence="5">
    <location>
        <begin position="83"/>
        <end position="101"/>
    </location>
</feature>
<dbReference type="EMBL" id="VSIX01000028">
    <property type="protein sequence ID" value="TYB31813.1"/>
    <property type="molecule type" value="Genomic_DNA"/>
</dbReference>
<feature type="transmembrane region" description="Helical" evidence="5">
    <location>
        <begin position="6"/>
        <end position="28"/>
    </location>
</feature>
<dbReference type="PANTHER" id="PTHR39344:SF1">
    <property type="entry name" value="UPF0182 PROTEIN SLL1060"/>
    <property type="match status" value="1"/>
</dbReference>
<feature type="coiled-coil region" evidence="6">
    <location>
        <begin position="924"/>
        <end position="954"/>
    </location>
</feature>
<dbReference type="PANTHER" id="PTHR39344">
    <property type="entry name" value="UPF0182 PROTEIN SLL1060"/>
    <property type="match status" value="1"/>
</dbReference>
<keyword evidence="8" id="KW-1185">Reference proteome</keyword>
<comment type="subcellular location">
    <subcellularLocation>
        <location evidence="5">Cell membrane</location>
        <topology evidence="5">Multi-pass membrane protein</topology>
    </subcellularLocation>
</comment>
<keyword evidence="2 5" id="KW-0812">Transmembrane</keyword>
<feature type="transmembrane region" description="Helical" evidence="5">
    <location>
        <begin position="262"/>
        <end position="283"/>
    </location>
</feature>
<evidence type="ECO:0000313" key="7">
    <source>
        <dbReference type="EMBL" id="TYB31813.1"/>
    </source>
</evidence>
<name>A0A5D0MJM5_9BACT</name>
<keyword evidence="6" id="KW-0175">Coiled coil</keyword>
<feature type="transmembrane region" description="Helical" evidence="5">
    <location>
        <begin position="312"/>
        <end position="331"/>
    </location>
</feature>
<dbReference type="InterPro" id="IPR005372">
    <property type="entry name" value="UPF0182"/>
</dbReference>
<comment type="similarity">
    <text evidence="5">Belongs to the UPF0182 family.</text>
</comment>
<dbReference type="HAMAP" id="MF_01600">
    <property type="entry name" value="UPF0182"/>
    <property type="match status" value="1"/>
</dbReference>
<dbReference type="Pfam" id="PF03699">
    <property type="entry name" value="UPF0182"/>
    <property type="match status" value="1"/>
</dbReference>
<dbReference type="AlphaFoldDB" id="A0A5D0MJM5"/>
<evidence type="ECO:0000256" key="1">
    <source>
        <dbReference type="ARBA" id="ARBA00022475"/>
    </source>
</evidence>
<feature type="transmembrane region" description="Helical" evidence="5">
    <location>
        <begin position="219"/>
        <end position="242"/>
    </location>
</feature>
<reference evidence="7" key="1">
    <citation type="submission" date="2019-08" db="EMBL/GenBank/DDBJ databases">
        <title>Genomic characterization of a novel candidate phylum (ARYD3) from a high temperature, high salinity tertiary oil reservoir in north central Oklahoma, USA.</title>
        <authorList>
            <person name="Youssef N.H."/>
            <person name="Yadav A."/>
            <person name="Elshahed M.S."/>
        </authorList>
    </citation>
    <scope>NUCLEOTIDE SEQUENCE [LARGE SCALE GENOMIC DNA]</scope>
    <source>
        <strain evidence="7">ARYD3</strain>
    </source>
</reference>
<evidence type="ECO:0000256" key="3">
    <source>
        <dbReference type="ARBA" id="ARBA00022989"/>
    </source>
</evidence>
<feature type="transmembrane region" description="Helical" evidence="5">
    <location>
        <begin position="40"/>
        <end position="60"/>
    </location>
</feature>
<keyword evidence="4 5" id="KW-0472">Membrane</keyword>
<keyword evidence="1 5" id="KW-1003">Cell membrane</keyword>
<gene>
    <name evidence="7" type="ORF">FXF47_02155</name>
</gene>
<evidence type="ECO:0000256" key="6">
    <source>
        <dbReference type="SAM" id="Coils"/>
    </source>
</evidence>
<dbReference type="GO" id="GO:0005576">
    <property type="term" value="C:extracellular region"/>
    <property type="evidence" value="ECO:0007669"/>
    <property type="project" value="TreeGrafter"/>
</dbReference>
<feature type="transmembrane region" description="Helical" evidence="5">
    <location>
        <begin position="113"/>
        <end position="136"/>
    </location>
</feature>
<evidence type="ECO:0000256" key="4">
    <source>
        <dbReference type="ARBA" id="ARBA00023136"/>
    </source>
</evidence>
<evidence type="ECO:0000256" key="5">
    <source>
        <dbReference type="HAMAP-Rule" id="MF_01600"/>
    </source>
</evidence>
<proteinExistence type="inferred from homology"/>
<feature type="transmembrane region" description="Helical" evidence="5">
    <location>
        <begin position="172"/>
        <end position="195"/>
    </location>
</feature>
<protein>
    <recommendedName>
        <fullName evidence="5">UPF0182 protein FXF47_02155</fullName>
    </recommendedName>
</protein>
<comment type="caution">
    <text evidence="7">The sequence shown here is derived from an EMBL/GenBank/DDBJ whole genome shotgun (WGS) entry which is preliminary data.</text>
</comment>
<organism evidence="7 8">
    <name type="scientific">Candidatus Mcinerneyibacterium aminivorans</name>
    <dbReference type="NCBI Taxonomy" id="2703815"/>
    <lineage>
        <taxon>Bacteria</taxon>
        <taxon>Candidatus Macinerneyibacteriota</taxon>
        <taxon>Candidatus Mcinerneyibacteria</taxon>
        <taxon>Candidatus Mcinerneyibacteriales</taxon>
        <taxon>Candidatus Mcinerneyibacteriaceae</taxon>
        <taxon>Candidatus Mcinerneyibacterium</taxon>
    </lineage>
</organism>
<sequence length="964" mass="112955">MFFILGVIFFLIGCIPLFVTLKNASGLSQQELTEKLKKPILIILLDIAILILINIFFHYYTEFLWFNNLNFKERFWTVLSSKIYLYIISALIAFLFLYFNLKYTLKKFKSNASGFISFLISLVLGLYFGYIVAGLWHKILLYFNQYQTEIVDPVFNKPINFYMFSLPLYSDILGKIAILLFFLLITMTVLLLFFTNKDEYNNFDMNNLKFNIWDIRKQLFYIIGLFFLILGINSYLNIFELLYSKTGVVTGAGFTDIHIRRYGYLLSFIIYAGVSAYFFISLFNKNFLNSIMELKDSLSSVKLKIKKTPIKVIAGSFIVLALLNGIVPNVVQNLVVEPNEISMELPYIKHNIDMTQKSFSIGKRTVTEKDYAVGKKITQDVIGRNKNTLNNVRLWDWRALLDNLKEQQEIRLYYEFNDVDIDRYTIDNKYKQVMIGLRELNKSKIAAKSQTWISEKFKYTHGYGAVMVPAHEFKSQGKPKFYIKNIPSEIEPESIQINYPQIYYGETTYDHVYVNTTQEEFDYPKGDENVYSRYAGSGGVDIGNWLNRFAYAWKYDGYKVILSSYFKQGSKIMYHRNIKERIKKVAPFLVLDKDPYPVITDDGRFKFIVDAYTISNRYPYSEIYRGSLSSFNGINYMRNSVKAVVDCYSGEVKLYITDKTDVIIQTYKEIFPNLFKTFEEMPEFLKKHIRYPNDYFNIQAELYSVYHMDDPQVFYQQEDVWEFATERYRSYFQKIVPYYVMVNFPEREQMEFINMLPFTPKNKNVMNAWMGARCDMPNYGELTVFTFPKGVEMLGPRQIEARIDQNSQMSQTLTLWGQRGSEIIRGNLLALPIFDEETLHIMYVEPIFLQAENANLPELKKVVVADQNEVFWANSFEESLGLLIEGADISAQPAAPLKQGEKEKFRSILQLINDANRHFEEFQNNRSQQNFIEAEESFNKLKETLNKLREQKEETAPDTVQSQK</sequence>
<accession>A0A5D0MJM5</accession>
<dbReference type="Proteomes" id="UP000324143">
    <property type="component" value="Unassembled WGS sequence"/>
</dbReference>
<evidence type="ECO:0000256" key="2">
    <source>
        <dbReference type="ARBA" id="ARBA00022692"/>
    </source>
</evidence>
<evidence type="ECO:0000313" key="8">
    <source>
        <dbReference type="Proteomes" id="UP000324143"/>
    </source>
</evidence>
<keyword evidence="3 5" id="KW-1133">Transmembrane helix</keyword>
<dbReference type="GO" id="GO:0005886">
    <property type="term" value="C:plasma membrane"/>
    <property type="evidence" value="ECO:0007669"/>
    <property type="project" value="UniProtKB-SubCell"/>
</dbReference>